<name>A0ABW8RHL3_9BACI</name>
<dbReference type="Pfam" id="PF13377">
    <property type="entry name" value="Peripla_BP_3"/>
    <property type="match status" value="1"/>
</dbReference>
<dbReference type="PROSITE" id="PS50932">
    <property type="entry name" value="HTH_LACI_2"/>
    <property type="match status" value="1"/>
</dbReference>
<dbReference type="InterPro" id="IPR000843">
    <property type="entry name" value="HTH_LacI"/>
</dbReference>
<evidence type="ECO:0000256" key="4">
    <source>
        <dbReference type="ARBA" id="ARBA00023163"/>
    </source>
</evidence>
<dbReference type="GO" id="GO:0003677">
    <property type="term" value="F:DNA binding"/>
    <property type="evidence" value="ECO:0007669"/>
    <property type="project" value="UniProtKB-KW"/>
</dbReference>
<dbReference type="PANTHER" id="PTHR30146:SF148">
    <property type="entry name" value="HTH-TYPE TRANSCRIPTIONAL REPRESSOR PURR-RELATED"/>
    <property type="match status" value="1"/>
</dbReference>
<keyword evidence="4" id="KW-0804">Transcription</keyword>
<dbReference type="SUPFAM" id="SSF47413">
    <property type="entry name" value="lambda repressor-like DNA-binding domains"/>
    <property type="match status" value="1"/>
</dbReference>
<dbReference type="CDD" id="cd06267">
    <property type="entry name" value="PBP1_LacI_sugar_binding-like"/>
    <property type="match status" value="1"/>
</dbReference>
<accession>A0ABW8RHL3</accession>
<reference evidence="6 7" key="1">
    <citation type="submission" date="2024-11" db="EMBL/GenBank/DDBJ databases">
        <authorList>
            <person name="Lucas J.A."/>
        </authorList>
    </citation>
    <scope>NUCLEOTIDE SEQUENCE [LARGE SCALE GENOMIC DNA]</scope>
    <source>
        <strain evidence="6 7">Z 5.4</strain>
    </source>
</reference>
<evidence type="ECO:0000313" key="6">
    <source>
        <dbReference type="EMBL" id="MFK9092989.1"/>
    </source>
</evidence>
<proteinExistence type="predicted"/>
<organism evidence="6 7">
    <name type="scientific">Bacillus salipaludis</name>
    <dbReference type="NCBI Taxonomy" id="2547811"/>
    <lineage>
        <taxon>Bacteria</taxon>
        <taxon>Bacillati</taxon>
        <taxon>Bacillota</taxon>
        <taxon>Bacilli</taxon>
        <taxon>Bacillales</taxon>
        <taxon>Bacillaceae</taxon>
        <taxon>Bacillus</taxon>
    </lineage>
</organism>
<dbReference type="InterPro" id="IPR010982">
    <property type="entry name" value="Lambda_DNA-bd_dom_sf"/>
</dbReference>
<dbReference type="EMBL" id="JBJHQH010000012">
    <property type="protein sequence ID" value="MFK9092989.1"/>
    <property type="molecule type" value="Genomic_DNA"/>
</dbReference>
<keyword evidence="1" id="KW-0678">Repressor</keyword>
<evidence type="ECO:0000256" key="3">
    <source>
        <dbReference type="ARBA" id="ARBA00023125"/>
    </source>
</evidence>
<dbReference type="InterPro" id="IPR028082">
    <property type="entry name" value="Peripla_BP_I"/>
</dbReference>
<dbReference type="InterPro" id="IPR046335">
    <property type="entry name" value="LacI/GalR-like_sensor"/>
</dbReference>
<dbReference type="PROSITE" id="PS00356">
    <property type="entry name" value="HTH_LACI_1"/>
    <property type="match status" value="1"/>
</dbReference>
<dbReference type="Proteomes" id="UP001623041">
    <property type="component" value="Unassembled WGS sequence"/>
</dbReference>
<protein>
    <submittedName>
        <fullName evidence="6">LacI family DNA-binding transcriptional regulator</fullName>
    </submittedName>
</protein>
<dbReference type="SUPFAM" id="SSF53822">
    <property type="entry name" value="Periplasmic binding protein-like I"/>
    <property type="match status" value="1"/>
</dbReference>
<evidence type="ECO:0000256" key="2">
    <source>
        <dbReference type="ARBA" id="ARBA00023015"/>
    </source>
</evidence>
<gene>
    <name evidence="6" type="ORF">ACJEBI_16065</name>
</gene>
<dbReference type="SMART" id="SM00354">
    <property type="entry name" value="HTH_LACI"/>
    <property type="match status" value="1"/>
</dbReference>
<evidence type="ECO:0000256" key="1">
    <source>
        <dbReference type="ARBA" id="ARBA00022491"/>
    </source>
</evidence>
<dbReference type="Pfam" id="PF00356">
    <property type="entry name" value="LacI"/>
    <property type="match status" value="1"/>
</dbReference>
<dbReference type="Gene3D" id="3.40.50.2300">
    <property type="match status" value="2"/>
</dbReference>
<sequence length="337" mass="37738">MAKWTIKDIAKKAGVSITTVSRVLNQKEEGMSEETREKVIRVIKEAQYQPNQFARGLVTKQSKLLGLIVPTIANPFFPELCRGAEDEANKRNYSLVICNSDDKSEKEERYLRVLKEQQVDGIILLSKDRLSPSSEELIKEGKIPCTLLDRGIEGNKYPAVFLDNETGGYLAGKHLIDLGHRRISCITGPLSIRNSFERVIGFRRALEETGLDHQDLLQIEGDFTIESGYELAKNLLMKNDITAIFACNDLMALGVYQAAHELNIKIPGELSVIGFDDIPIVSSLIPKLTTIRQDTYEMGRKAVQLLINQIETGKTESVQFSPSLITRESTAARKIEE</sequence>
<dbReference type="RefSeq" id="WP_406581547.1">
    <property type="nucleotide sequence ID" value="NZ_JBJHQH010000012.1"/>
</dbReference>
<feature type="domain" description="HTH lacI-type" evidence="5">
    <location>
        <begin position="5"/>
        <end position="59"/>
    </location>
</feature>
<dbReference type="PANTHER" id="PTHR30146">
    <property type="entry name" value="LACI-RELATED TRANSCRIPTIONAL REPRESSOR"/>
    <property type="match status" value="1"/>
</dbReference>
<keyword evidence="7" id="KW-1185">Reference proteome</keyword>
<keyword evidence="2" id="KW-0805">Transcription regulation</keyword>
<comment type="caution">
    <text evidence="6">The sequence shown here is derived from an EMBL/GenBank/DDBJ whole genome shotgun (WGS) entry which is preliminary data.</text>
</comment>
<evidence type="ECO:0000259" key="5">
    <source>
        <dbReference type="PROSITE" id="PS50932"/>
    </source>
</evidence>
<dbReference type="CDD" id="cd01392">
    <property type="entry name" value="HTH_LacI"/>
    <property type="match status" value="1"/>
</dbReference>
<evidence type="ECO:0000313" key="7">
    <source>
        <dbReference type="Proteomes" id="UP001623041"/>
    </source>
</evidence>
<dbReference type="Gene3D" id="1.10.260.40">
    <property type="entry name" value="lambda repressor-like DNA-binding domains"/>
    <property type="match status" value="1"/>
</dbReference>
<keyword evidence="3 6" id="KW-0238">DNA-binding</keyword>
<dbReference type="PRINTS" id="PR00036">
    <property type="entry name" value="HTHLACI"/>
</dbReference>